<dbReference type="EMBL" id="FJUY01000013">
    <property type="protein sequence ID" value="CZT22094.1"/>
    <property type="molecule type" value="Genomic_DNA"/>
</dbReference>
<feature type="site" description="Histone H3K4me3 binding" evidence="13">
    <location>
        <position position="363"/>
    </location>
</feature>
<evidence type="ECO:0000256" key="15">
    <source>
        <dbReference type="PROSITE-ProRule" id="PRU00146"/>
    </source>
</evidence>
<dbReference type="GO" id="GO:0035267">
    <property type="term" value="C:NuA4 histone acetyltransferase complex"/>
    <property type="evidence" value="ECO:0007669"/>
    <property type="project" value="TreeGrafter"/>
</dbReference>
<dbReference type="InterPro" id="IPR024610">
    <property type="entry name" value="ING_N_histone-binding"/>
</dbReference>
<dbReference type="InterPro" id="IPR001965">
    <property type="entry name" value="Znf_PHD"/>
</dbReference>
<dbReference type="AlphaFoldDB" id="A0A2D3VGQ2"/>
<evidence type="ECO:0000313" key="19">
    <source>
        <dbReference type="EMBL" id="CZT22094.1"/>
    </source>
</evidence>
<dbReference type="GO" id="GO:0051321">
    <property type="term" value="P:meiotic cell cycle"/>
    <property type="evidence" value="ECO:0007669"/>
    <property type="project" value="UniProtKB-KW"/>
</dbReference>
<feature type="site" description="Histone H3K4me3 binding" evidence="13">
    <location>
        <position position="378"/>
    </location>
</feature>
<dbReference type="Proteomes" id="UP000225277">
    <property type="component" value="Unassembled WGS sequence"/>
</dbReference>
<dbReference type="InterPro" id="IPR028651">
    <property type="entry name" value="ING_fam"/>
</dbReference>
<comment type="domain">
    <text evidence="16">The PHD-type zinc finger mediates the binding to H3K4me3.</text>
</comment>
<keyword evidence="5 15" id="KW-0863">Zinc-finger</keyword>
<evidence type="ECO:0000256" key="6">
    <source>
        <dbReference type="ARBA" id="ARBA00022833"/>
    </source>
</evidence>
<dbReference type="GO" id="GO:0005634">
    <property type="term" value="C:nucleus"/>
    <property type="evidence" value="ECO:0007669"/>
    <property type="project" value="UniProtKB-SubCell"/>
</dbReference>
<feature type="compositionally biased region" description="Basic and acidic residues" evidence="17">
    <location>
        <begin position="306"/>
        <end position="319"/>
    </location>
</feature>
<keyword evidence="20" id="KW-1185">Reference proteome</keyword>
<feature type="domain" description="PHD-type" evidence="18">
    <location>
        <begin position="361"/>
        <end position="410"/>
    </location>
</feature>
<dbReference type="Gene3D" id="3.30.40.10">
    <property type="entry name" value="Zinc/RING finger domain, C3HC4 (zinc finger)"/>
    <property type="match status" value="1"/>
</dbReference>
<evidence type="ECO:0000256" key="16">
    <source>
        <dbReference type="RuleBase" id="RU361213"/>
    </source>
</evidence>
<gene>
    <name evidence="19" type="ORF">RCC_07963</name>
</gene>
<dbReference type="SMART" id="SM01408">
    <property type="entry name" value="ING"/>
    <property type="match status" value="1"/>
</dbReference>
<dbReference type="GO" id="GO:0006355">
    <property type="term" value="P:regulation of DNA-templated transcription"/>
    <property type="evidence" value="ECO:0007669"/>
    <property type="project" value="TreeGrafter"/>
</dbReference>
<dbReference type="PANTHER" id="PTHR10333">
    <property type="entry name" value="INHIBITOR OF GROWTH PROTEIN"/>
    <property type="match status" value="1"/>
</dbReference>
<dbReference type="GeneID" id="35603064"/>
<feature type="binding site" evidence="14">
    <location>
        <position position="366"/>
    </location>
    <ligand>
        <name>Zn(2+)</name>
        <dbReference type="ChEBI" id="CHEBI:29105"/>
        <label>1</label>
    </ligand>
</feature>
<reference evidence="19 20" key="1">
    <citation type="submission" date="2016-03" db="EMBL/GenBank/DDBJ databases">
        <authorList>
            <person name="Ploux O."/>
        </authorList>
    </citation>
    <scope>NUCLEOTIDE SEQUENCE [LARGE SCALE GENOMIC DNA]</scope>
    <source>
        <strain evidence="19 20">URUG2</strain>
    </source>
</reference>
<feature type="binding site" evidence="14">
    <location>
        <position position="391"/>
    </location>
    <ligand>
        <name>Zn(2+)</name>
        <dbReference type="ChEBI" id="CHEBI:29105"/>
        <label>1</label>
    </ligand>
</feature>
<evidence type="ECO:0000256" key="1">
    <source>
        <dbReference type="ARBA" id="ARBA00004123"/>
    </source>
</evidence>
<protein>
    <recommendedName>
        <fullName evidence="16">Chromatin modification-related protein</fullName>
    </recommendedName>
</protein>
<evidence type="ECO:0000256" key="3">
    <source>
        <dbReference type="ARBA" id="ARBA00022723"/>
    </source>
</evidence>
<dbReference type="OrthoDB" id="2505961at2759"/>
<dbReference type="InterPro" id="IPR019786">
    <property type="entry name" value="Zinc_finger_PHD-type_CS"/>
</dbReference>
<dbReference type="CDD" id="cd16858">
    <property type="entry name" value="ING_ING3_Yng2p"/>
    <property type="match status" value="1"/>
</dbReference>
<feature type="binding site" evidence="14">
    <location>
        <position position="382"/>
    </location>
    <ligand>
        <name>Zn(2+)</name>
        <dbReference type="ChEBI" id="CHEBI:29105"/>
        <label>2</label>
    </ligand>
</feature>
<evidence type="ECO:0000256" key="14">
    <source>
        <dbReference type="PIRSR" id="PIRSR628651-51"/>
    </source>
</evidence>
<sequence length="420" mass="45018">MTAQPEDAAAVLEAFTHDEDEITDLIHEVANIPAEIHHIMEEIQAKDMQIAQFKSEIEKREGQLQKWTRMNGGHVRNPKDEAFSKTIRECFDKCEILQEAKCGLAQRAQILIDRVTKKLDSGINALTVKGEFPADWEAPPSFNQPRTGANTPAPGINTALPLQAVSGNIVSTGSIPNVAQMRLNPAANRSSPAAGAIAASAPRSSRESSSDPKRRRLAGSSLASMAPATSSGLRQSSLGPGTPKAGTPVPTASHSRAGSVQPARPAASGQKKGPLSQSANPARKPPPSNSHKKGGSSRSNRPSKKSSSDRRRQLARDRTTTPSTNASLSGSDDDGSVSPSSAMGTTQLDGSGEADENDDETIYCLCHKVSYGDMVGCDNDECQYQWFHYKCVGVTEEPKGEWLCPVCRNLPRNKLRISKD</sequence>
<dbReference type="InterPro" id="IPR013083">
    <property type="entry name" value="Znf_RING/FYVE/PHD"/>
</dbReference>
<dbReference type="PROSITE" id="PS50016">
    <property type="entry name" value="ZF_PHD_2"/>
    <property type="match status" value="1"/>
</dbReference>
<name>A0A2D3VGQ2_9PEZI</name>
<feature type="compositionally biased region" description="Low complexity" evidence="17">
    <location>
        <begin position="186"/>
        <end position="203"/>
    </location>
</feature>
<keyword evidence="7 16" id="KW-0156">Chromatin regulator</keyword>
<feature type="binding site" evidence="14">
    <location>
        <position position="364"/>
    </location>
    <ligand>
        <name>Zn(2+)</name>
        <dbReference type="ChEBI" id="CHEBI:29105"/>
        <label>1</label>
    </ligand>
</feature>
<evidence type="ECO:0000256" key="7">
    <source>
        <dbReference type="ARBA" id="ARBA00022853"/>
    </source>
</evidence>
<keyword evidence="9 16" id="KW-0539">Nucleus</keyword>
<comment type="similarity">
    <text evidence="2 16">Belongs to the ING family.</text>
</comment>
<accession>A0A2D3VGQ2</accession>
<dbReference type="CDD" id="cd15505">
    <property type="entry name" value="PHD_ING"/>
    <property type="match status" value="1"/>
</dbReference>
<dbReference type="RefSeq" id="XP_023628983.1">
    <property type="nucleotide sequence ID" value="XM_023773215.1"/>
</dbReference>
<evidence type="ECO:0000313" key="20">
    <source>
        <dbReference type="Proteomes" id="UP000225277"/>
    </source>
</evidence>
<dbReference type="SUPFAM" id="SSF57903">
    <property type="entry name" value="FYVE/PHD zinc finger"/>
    <property type="match status" value="1"/>
</dbReference>
<dbReference type="PROSITE" id="PS01359">
    <property type="entry name" value="ZF_PHD_1"/>
    <property type="match status" value="1"/>
</dbReference>
<evidence type="ECO:0000256" key="2">
    <source>
        <dbReference type="ARBA" id="ARBA00010210"/>
    </source>
</evidence>
<keyword evidence="3 14" id="KW-0479">Metal-binding</keyword>
<evidence type="ECO:0000256" key="8">
    <source>
        <dbReference type="ARBA" id="ARBA00023204"/>
    </source>
</evidence>
<comment type="subunit">
    <text evidence="16">Component of an histone acetyltransferase complex. Interacts with H3K4me3 and to a lesser extent with H3K4me2.</text>
</comment>
<dbReference type="GO" id="GO:0006281">
    <property type="term" value="P:DNA repair"/>
    <property type="evidence" value="ECO:0007669"/>
    <property type="project" value="UniProtKB-KW"/>
</dbReference>
<comment type="function">
    <text evidence="16">Component of an histone acetyltransferase complex.</text>
</comment>
<keyword evidence="4" id="KW-0227">DNA damage</keyword>
<dbReference type="GO" id="GO:0008270">
    <property type="term" value="F:zinc ion binding"/>
    <property type="evidence" value="ECO:0007669"/>
    <property type="project" value="UniProtKB-KW"/>
</dbReference>
<dbReference type="InterPro" id="IPR019787">
    <property type="entry name" value="Znf_PHD-finger"/>
</dbReference>
<feature type="binding site" evidence="14">
    <location>
        <position position="404"/>
    </location>
    <ligand>
        <name>Zn(2+)</name>
        <dbReference type="ChEBI" id="CHEBI:29105"/>
        <label>2</label>
    </ligand>
</feature>
<evidence type="ECO:0000256" key="4">
    <source>
        <dbReference type="ARBA" id="ARBA00022763"/>
    </source>
</evidence>
<feature type="binding site" evidence="14">
    <location>
        <position position="377"/>
    </location>
    <ligand>
        <name>Zn(2+)</name>
        <dbReference type="ChEBI" id="CHEBI:29105"/>
        <label>2</label>
    </ligand>
</feature>
<dbReference type="STRING" id="112498.A0A2D3VGQ2"/>
<comment type="subcellular location">
    <subcellularLocation>
        <location evidence="1 16">Nucleus</location>
    </subcellularLocation>
</comment>
<dbReference type="InterPro" id="IPR011011">
    <property type="entry name" value="Znf_FYVE_PHD"/>
</dbReference>
<evidence type="ECO:0000256" key="10">
    <source>
        <dbReference type="ARBA" id="ARBA00023254"/>
    </source>
</evidence>
<keyword evidence="6 14" id="KW-0862">Zinc</keyword>
<evidence type="ECO:0000256" key="9">
    <source>
        <dbReference type="ARBA" id="ARBA00023242"/>
    </source>
</evidence>
<proteinExistence type="inferred from homology"/>
<dbReference type="SMART" id="SM00249">
    <property type="entry name" value="PHD"/>
    <property type="match status" value="1"/>
</dbReference>
<keyword evidence="10" id="KW-0469">Meiosis</keyword>
<feature type="binding site" evidence="14">
    <location>
        <position position="388"/>
    </location>
    <ligand>
        <name>Zn(2+)</name>
        <dbReference type="ChEBI" id="CHEBI:29105"/>
        <label>1</label>
    </ligand>
</feature>
<comment type="function">
    <text evidence="12">Component of the NuA4 histone acetyltransferase complex which is involved in transcriptional activation of selected genes principally by acetylation of nucleosomal histone H4 and H2A. The NuA4 complex is also involved in DNA repair. Involved in cell cycle progression and meiosis.</text>
</comment>
<dbReference type="Gene3D" id="6.10.140.1740">
    <property type="match status" value="1"/>
</dbReference>
<evidence type="ECO:0000256" key="13">
    <source>
        <dbReference type="PIRSR" id="PIRSR628651-50"/>
    </source>
</evidence>
<organism evidence="19 20">
    <name type="scientific">Ramularia collo-cygni</name>
    <dbReference type="NCBI Taxonomy" id="112498"/>
    <lineage>
        <taxon>Eukaryota</taxon>
        <taxon>Fungi</taxon>
        <taxon>Dikarya</taxon>
        <taxon>Ascomycota</taxon>
        <taxon>Pezizomycotina</taxon>
        <taxon>Dothideomycetes</taxon>
        <taxon>Dothideomycetidae</taxon>
        <taxon>Mycosphaerellales</taxon>
        <taxon>Mycosphaerellaceae</taxon>
        <taxon>Ramularia</taxon>
    </lineage>
</organism>
<evidence type="ECO:0000256" key="12">
    <source>
        <dbReference type="ARBA" id="ARBA00037044"/>
    </source>
</evidence>
<feature type="binding site" evidence="14">
    <location>
        <position position="407"/>
    </location>
    <ligand>
        <name>Zn(2+)</name>
        <dbReference type="ChEBI" id="CHEBI:29105"/>
        <label>2</label>
    </ligand>
</feature>
<feature type="compositionally biased region" description="Polar residues" evidence="17">
    <location>
        <begin position="221"/>
        <end position="239"/>
    </location>
</feature>
<feature type="region of interest" description="Disordered" evidence="17">
    <location>
        <begin position="134"/>
        <end position="155"/>
    </location>
</feature>
<dbReference type="PANTHER" id="PTHR10333:SF100">
    <property type="entry name" value="CHROMATIN MODIFICATION-RELATED PROTEIN YNG2"/>
    <property type="match status" value="1"/>
</dbReference>
<evidence type="ECO:0000256" key="17">
    <source>
        <dbReference type="SAM" id="MobiDB-lite"/>
    </source>
</evidence>
<dbReference type="Pfam" id="PF12998">
    <property type="entry name" value="ING"/>
    <property type="match status" value="1"/>
</dbReference>
<evidence type="ECO:0000256" key="5">
    <source>
        <dbReference type="ARBA" id="ARBA00022771"/>
    </source>
</evidence>
<evidence type="ECO:0000256" key="11">
    <source>
        <dbReference type="ARBA" id="ARBA00023306"/>
    </source>
</evidence>
<feature type="site" description="Histone H3K4me3 binding" evidence="13">
    <location>
        <position position="386"/>
    </location>
</feature>
<feature type="compositionally biased region" description="Polar residues" evidence="17">
    <location>
        <begin position="141"/>
        <end position="150"/>
    </location>
</feature>
<evidence type="ECO:0000259" key="18">
    <source>
        <dbReference type="PROSITE" id="PS50016"/>
    </source>
</evidence>
<feature type="region of interest" description="Disordered" evidence="17">
    <location>
        <begin position="186"/>
        <end position="355"/>
    </location>
</feature>
<keyword evidence="8" id="KW-0234">DNA repair</keyword>
<keyword evidence="11" id="KW-0131">Cell cycle</keyword>
<dbReference type="GO" id="GO:0006325">
    <property type="term" value="P:chromatin organization"/>
    <property type="evidence" value="ECO:0007669"/>
    <property type="project" value="UniProtKB-KW"/>
</dbReference>
<feature type="site" description="Histone H3K4me3 binding" evidence="13">
    <location>
        <position position="374"/>
    </location>
</feature>